<sequence>MPPWRRPQKTWAQREDKVDPVTWRFEDEGDEGALRDRTRAERYVSSGEEEISRVNLALLLRRPLLVRGVPGLGKSTLAYHIAWRLGLGRPFRWEIHSNATLQEGLYSYDAVGHFHEGREAPIEDHIRLGPLGTALAPTERPACVLIDELDKASYDLPNDLLHAFEEGAFRIPELKQRDAVVDAVDGRRVSVRHGEIRCHHHPVVVITSNDEREFSPAFLRRCVELRLQLPGPEQIRQIIDRWFGGPDGLEEVLTNLGGQPTDRLLQALFLTRIHETPLEEIARSVVEGKAE</sequence>
<protein>
    <submittedName>
        <fullName evidence="2">MoxR family ATPase</fullName>
    </submittedName>
</protein>
<reference evidence="2" key="1">
    <citation type="submission" date="2022-11" db="EMBL/GenBank/DDBJ databases">
        <title>Minimal conservation of predation-associated metabolite biosynthetic gene clusters underscores biosynthetic potential of Myxococcota including descriptions for ten novel species: Archangium lansinium sp. nov., Myxococcus landrumus sp. nov., Nannocystis bai.</title>
        <authorList>
            <person name="Ahearne A."/>
            <person name="Stevens C."/>
            <person name="Phillips K."/>
        </authorList>
    </citation>
    <scope>NUCLEOTIDE SEQUENCE</scope>
    <source>
        <strain evidence="2">Na p29</strain>
    </source>
</reference>
<gene>
    <name evidence="2" type="ORF">OV079_02625</name>
</gene>
<proteinExistence type="predicted"/>
<dbReference type="AlphaFoldDB" id="A0A9X3IUK6"/>
<dbReference type="Gene3D" id="3.40.50.300">
    <property type="entry name" value="P-loop containing nucleotide triphosphate hydrolases"/>
    <property type="match status" value="1"/>
</dbReference>
<evidence type="ECO:0000259" key="1">
    <source>
        <dbReference type="SMART" id="SM00382"/>
    </source>
</evidence>
<dbReference type="GO" id="GO:0016887">
    <property type="term" value="F:ATP hydrolysis activity"/>
    <property type="evidence" value="ECO:0007669"/>
    <property type="project" value="InterPro"/>
</dbReference>
<dbReference type="SMART" id="SM00382">
    <property type="entry name" value="AAA"/>
    <property type="match status" value="1"/>
</dbReference>
<keyword evidence="3" id="KW-1185">Reference proteome</keyword>
<feature type="domain" description="AAA+ ATPase" evidence="1">
    <location>
        <begin position="60"/>
        <end position="233"/>
    </location>
</feature>
<dbReference type="Proteomes" id="UP001150924">
    <property type="component" value="Unassembled WGS sequence"/>
</dbReference>
<dbReference type="GO" id="GO:0005524">
    <property type="term" value="F:ATP binding"/>
    <property type="evidence" value="ECO:0007669"/>
    <property type="project" value="InterPro"/>
</dbReference>
<dbReference type="InterPro" id="IPR003593">
    <property type="entry name" value="AAA+_ATPase"/>
</dbReference>
<dbReference type="InterPro" id="IPR011704">
    <property type="entry name" value="ATPase_dyneun-rel_AAA"/>
</dbReference>
<dbReference type="SUPFAM" id="SSF52540">
    <property type="entry name" value="P-loop containing nucleoside triphosphate hydrolases"/>
    <property type="match status" value="1"/>
</dbReference>
<comment type="caution">
    <text evidence="2">The sequence shown here is derived from an EMBL/GenBank/DDBJ whole genome shotgun (WGS) entry which is preliminary data.</text>
</comment>
<name>A0A9X3IUK6_9BACT</name>
<evidence type="ECO:0000313" key="3">
    <source>
        <dbReference type="Proteomes" id="UP001150924"/>
    </source>
</evidence>
<dbReference type="RefSeq" id="WP_267766031.1">
    <property type="nucleotide sequence ID" value="NZ_JAPNKE010000002.1"/>
</dbReference>
<evidence type="ECO:0000313" key="2">
    <source>
        <dbReference type="EMBL" id="MCY1004481.1"/>
    </source>
</evidence>
<organism evidence="2 3">
    <name type="scientific">Nannocystis pusilla</name>
    <dbReference type="NCBI Taxonomy" id="889268"/>
    <lineage>
        <taxon>Bacteria</taxon>
        <taxon>Pseudomonadati</taxon>
        <taxon>Myxococcota</taxon>
        <taxon>Polyangia</taxon>
        <taxon>Nannocystales</taxon>
        <taxon>Nannocystaceae</taxon>
        <taxon>Nannocystis</taxon>
    </lineage>
</organism>
<dbReference type="Pfam" id="PF07728">
    <property type="entry name" value="AAA_5"/>
    <property type="match status" value="1"/>
</dbReference>
<dbReference type="EMBL" id="JAPNKE010000002">
    <property type="protein sequence ID" value="MCY1004481.1"/>
    <property type="molecule type" value="Genomic_DNA"/>
</dbReference>
<dbReference type="InterPro" id="IPR027417">
    <property type="entry name" value="P-loop_NTPase"/>
</dbReference>
<accession>A0A9X3IUK6</accession>